<dbReference type="GO" id="GO:0016787">
    <property type="term" value="F:hydrolase activity"/>
    <property type="evidence" value="ECO:0007669"/>
    <property type="project" value="UniProtKB-KW"/>
</dbReference>
<dbReference type="RefSeq" id="WP_127745536.1">
    <property type="nucleotide sequence ID" value="NZ_SACN01000003.1"/>
</dbReference>
<keyword evidence="2" id="KW-1185">Reference proteome</keyword>
<dbReference type="Pfam" id="PF10118">
    <property type="entry name" value="Metal_hydrol"/>
    <property type="match status" value="1"/>
</dbReference>
<evidence type="ECO:0000313" key="2">
    <source>
        <dbReference type="Proteomes" id="UP000282971"/>
    </source>
</evidence>
<dbReference type="AlphaFoldDB" id="A0A437LY09"/>
<keyword evidence="1" id="KW-0378">Hydrolase</keyword>
<dbReference type="OrthoDB" id="4760165at2"/>
<organism evidence="1 2">
    <name type="scientific">Sphingomonas crocodyli</name>
    <dbReference type="NCBI Taxonomy" id="1979270"/>
    <lineage>
        <taxon>Bacteria</taxon>
        <taxon>Pseudomonadati</taxon>
        <taxon>Pseudomonadota</taxon>
        <taxon>Alphaproteobacteria</taxon>
        <taxon>Sphingomonadales</taxon>
        <taxon>Sphingomonadaceae</taxon>
        <taxon>Sphingomonas</taxon>
    </lineage>
</organism>
<gene>
    <name evidence="1" type="ORF">EOD43_18555</name>
</gene>
<accession>A0A437LY09</accession>
<dbReference type="PANTHER" id="PTHR39456:SF1">
    <property type="entry name" value="METAL-DEPENDENT HYDROLASE"/>
    <property type="match status" value="1"/>
</dbReference>
<name>A0A437LY09_9SPHN</name>
<dbReference type="Proteomes" id="UP000282971">
    <property type="component" value="Unassembled WGS sequence"/>
</dbReference>
<evidence type="ECO:0000313" key="1">
    <source>
        <dbReference type="EMBL" id="RVT90281.1"/>
    </source>
</evidence>
<protein>
    <submittedName>
        <fullName evidence="1">Metal-dependent hydrolase</fullName>
    </submittedName>
</protein>
<sequence length="279" mass="32029">MTDLKLRKIPFVFDDVAFIWNPQDPGFSVMMNKISFLAVGFEKYICRAVQDAEARITDPAVLAEAKAFRAQESIHSLAHKKHLKALIRRYPGLQETLDKVVASYDELYEAHPLEFHLGYVGGLESVFTPFFKLLIDHRDKLFAGGDTRVASLMLWHFCEEIEHRSSGLIIYDHVVGRYLYRIANYRRYMAHSGGLFKMMGEEFVRHIDDVPADILLRNKSDQTLPFKARMQSLAGVLAAQLPWHDPVHEALPDYFAEWTGRYDRGEDMTRTYGATLQAA</sequence>
<proteinExistence type="predicted"/>
<dbReference type="EMBL" id="SACN01000003">
    <property type="protein sequence ID" value="RVT90281.1"/>
    <property type="molecule type" value="Genomic_DNA"/>
</dbReference>
<comment type="caution">
    <text evidence="1">The sequence shown here is derived from an EMBL/GenBank/DDBJ whole genome shotgun (WGS) entry which is preliminary data.</text>
</comment>
<dbReference type="InterPro" id="IPR016516">
    <property type="entry name" value="UCP07580"/>
</dbReference>
<dbReference type="PANTHER" id="PTHR39456">
    <property type="entry name" value="METAL-DEPENDENT HYDROLASE"/>
    <property type="match status" value="1"/>
</dbReference>
<reference evidence="1 2" key="1">
    <citation type="submission" date="2019-01" db="EMBL/GenBank/DDBJ databases">
        <authorList>
            <person name="Chen W.-M."/>
        </authorList>
    </citation>
    <scope>NUCLEOTIDE SEQUENCE [LARGE SCALE GENOMIC DNA]</scope>
    <source>
        <strain evidence="1 2">CCP-7</strain>
    </source>
</reference>